<dbReference type="InterPro" id="IPR000719">
    <property type="entry name" value="Prot_kinase_dom"/>
</dbReference>
<protein>
    <recommendedName>
        <fullName evidence="2">Protein kinase domain-containing protein</fullName>
    </recommendedName>
</protein>
<proteinExistence type="predicted"/>
<evidence type="ECO:0000313" key="3">
    <source>
        <dbReference type="EMBL" id="CAH0023889.1"/>
    </source>
</evidence>
<gene>
    <name evidence="3" type="ORF">CRHIZ90672A_00000300</name>
</gene>
<dbReference type="Pfam" id="PF00069">
    <property type="entry name" value="Pkinase"/>
    <property type="match status" value="1"/>
</dbReference>
<dbReference type="SUPFAM" id="SSF56112">
    <property type="entry name" value="Protein kinase-like (PK-like)"/>
    <property type="match status" value="1"/>
</dbReference>
<dbReference type="OrthoDB" id="1046782at2759"/>
<sequence>MGAHGMDVPPVMDLGFSLREGLIESGQLSVNATGPIKAHTKADQDDDDDDVIFDHLCRSNGKVNKTEPKQYQFLPLSSLDFLFSFERTKKIITKAFPGENHHDLCQEICGKSYKHSRIRILAVLCQMERPQLLKSFLEHKVFDDSLPLDTQLNKFGWKHKDLVNWRDKQYKAIAPFFHLNTGNPEHYCLDSGIQLPFLSRRALGSGTHGAVSEVCLHENHYYCEESKDFDLTGPYFSLKEFSGGMTTEYSNERKGLERFSGSNSGHPHLIRLLMSYEYDDRYFMIFPLAKYDMLEFWKMVPNNPTSPRFLNWVLTQSYGLAQGLQKIHNHHTILKKKSNKNMGRHGDIKPRNILCFDSPRKDGTDDRRDVTRYRLVLADFTFMQFHSPLSCEHSTESTMRYTHTYRPPETYSMPGNIFSQQHDVWTLGCVYLEFITWHLLGYDAIDEKFCLRENGQVRELQGFRTLRDFEDAVDDGFVKDTFFNLDRNNKAHLKKSVPQWCSYLRERKNCSPQLHDFIDFIQEHMLVVEPKKRENIDFTKKLLEELKIVSKGTYTEGSIGDKSTEKVLADCLLNGNRISERSNDILTKDLNIGSEGNPTDNKSIELLMIDQETSLEPSPDSSSHIIQAIEGKRHSAKDFKMVRENDSADDKSIEKPVMSKGLLVPGQQPSLNPSSFGSLHSTQVEESQKSSAERPTQNFYKETRRNWVVRRLFKSQKKVKKWWFKFKEFKASTEGR</sequence>
<dbReference type="PANTHER" id="PTHR24359:SF37">
    <property type="entry name" value="PROTEIN KINASE DOMAIN-CONTAINING PROTEIN"/>
    <property type="match status" value="1"/>
</dbReference>
<dbReference type="Proteomes" id="UP000696573">
    <property type="component" value="Unassembled WGS sequence"/>
</dbReference>
<reference evidence="3" key="1">
    <citation type="submission" date="2021-10" db="EMBL/GenBank/DDBJ databases">
        <authorList>
            <person name="Piombo E."/>
        </authorList>
    </citation>
    <scope>NUCLEOTIDE SEQUENCE</scope>
</reference>
<name>A0A9N9YP14_9HYPO</name>
<dbReference type="EMBL" id="CABFNQ020000694">
    <property type="protein sequence ID" value="CAH0023889.1"/>
    <property type="molecule type" value="Genomic_DNA"/>
</dbReference>
<dbReference type="Gene3D" id="1.10.510.10">
    <property type="entry name" value="Transferase(Phosphotransferase) domain 1"/>
    <property type="match status" value="1"/>
</dbReference>
<dbReference type="PROSITE" id="PS50011">
    <property type="entry name" value="PROTEIN_KINASE_DOM"/>
    <property type="match status" value="1"/>
</dbReference>
<comment type="caution">
    <text evidence="3">The sequence shown here is derived from an EMBL/GenBank/DDBJ whole genome shotgun (WGS) entry which is preliminary data.</text>
</comment>
<feature type="region of interest" description="Disordered" evidence="1">
    <location>
        <begin position="662"/>
        <end position="698"/>
    </location>
</feature>
<evidence type="ECO:0000259" key="2">
    <source>
        <dbReference type="PROSITE" id="PS50011"/>
    </source>
</evidence>
<evidence type="ECO:0000313" key="4">
    <source>
        <dbReference type="Proteomes" id="UP000696573"/>
    </source>
</evidence>
<keyword evidence="4" id="KW-1185">Reference proteome</keyword>
<dbReference type="PANTHER" id="PTHR24359">
    <property type="entry name" value="SERINE/THREONINE-PROTEIN KINASE SBK1"/>
    <property type="match status" value="1"/>
</dbReference>
<dbReference type="AlphaFoldDB" id="A0A9N9YP14"/>
<dbReference type="InterPro" id="IPR011009">
    <property type="entry name" value="Kinase-like_dom_sf"/>
</dbReference>
<organism evidence="3 4">
    <name type="scientific">Clonostachys rhizophaga</name>
    <dbReference type="NCBI Taxonomy" id="160324"/>
    <lineage>
        <taxon>Eukaryota</taxon>
        <taxon>Fungi</taxon>
        <taxon>Dikarya</taxon>
        <taxon>Ascomycota</taxon>
        <taxon>Pezizomycotina</taxon>
        <taxon>Sordariomycetes</taxon>
        <taxon>Hypocreomycetidae</taxon>
        <taxon>Hypocreales</taxon>
        <taxon>Bionectriaceae</taxon>
        <taxon>Clonostachys</taxon>
    </lineage>
</organism>
<evidence type="ECO:0000256" key="1">
    <source>
        <dbReference type="SAM" id="MobiDB-lite"/>
    </source>
</evidence>
<feature type="compositionally biased region" description="Polar residues" evidence="1">
    <location>
        <begin position="667"/>
        <end position="685"/>
    </location>
</feature>
<feature type="domain" description="Protein kinase" evidence="2">
    <location>
        <begin position="197"/>
        <end position="546"/>
    </location>
</feature>
<dbReference type="SMART" id="SM00220">
    <property type="entry name" value="S_TKc"/>
    <property type="match status" value="1"/>
</dbReference>
<accession>A0A9N9YP14</accession>
<dbReference type="GO" id="GO:0005524">
    <property type="term" value="F:ATP binding"/>
    <property type="evidence" value="ECO:0007669"/>
    <property type="project" value="InterPro"/>
</dbReference>
<dbReference type="GO" id="GO:0004674">
    <property type="term" value="F:protein serine/threonine kinase activity"/>
    <property type="evidence" value="ECO:0007669"/>
    <property type="project" value="TreeGrafter"/>
</dbReference>